<accession>A0A840ACZ7</accession>
<reference evidence="12 13" key="1">
    <citation type="submission" date="2020-08" db="EMBL/GenBank/DDBJ databases">
        <title>Genomic Encyclopedia of Type Strains, Phase IV (KMG-IV): sequencing the most valuable type-strain genomes for metagenomic binning, comparative biology and taxonomic classification.</title>
        <authorList>
            <person name="Goeker M."/>
        </authorList>
    </citation>
    <scope>NUCLEOTIDE SEQUENCE [LARGE SCALE GENOMIC DNA]</scope>
    <source>
        <strain evidence="12 13">DSM 19979</strain>
    </source>
</reference>
<dbReference type="PROSITE" id="PS50110">
    <property type="entry name" value="RESPONSE_REGULATORY"/>
    <property type="match status" value="1"/>
</dbReference>
<feature type="transmembrane region" description="Helical" evidence="8">
    <location>
        <begin position="137"/>
        <end position="156"/>
    </location>
</feature>
<dbReference type="AlphaFoldDB" id="A0A840ACZ7"/>
<evidence type="ECO:0000259" key="11">
    <source>
        <dbReference type="PROSITE" id="PS50894"/>
    </source>
</evidence>
<dbReference type="Gene3D" id="3.40.50.2300">
    <property type="match status" value="1"/>
</dbReference>
<dbReference type="InterPro" id="IPR035965">
    <property type="entry name" value="PAS-like_dom_sf"/>
</dbReference>
<dbReference type="Gene3D" id="3.30.450.20">
    <property type="entry name" value="PAS domain"/>
    <property type="match status" value="2"/>
</dbReference>
<dbReference type="Gene3D" id="1.20.120.160">
    <property type="entry name" value="HPT domain"/>
    <property type="match status" value="1"/>
</dbReference>
<keyword evidence="12" id="KW-0418">Kinase</keyword>
<sequence length="1200" mass="128517">MLWWLAMVLGELATPMLGCKMFFAAAAWPAIALLPTAWALFLLHYCFHMPIRHGGAEAALLWGTVLVVSLMAWTNPWHGLFYGPGTTLALRDGRLSGVFDHGPLFYIAAAWLYVPLLTALGVVVTGAFRAPVAHRPYFLLLLFITAIPLAANVAYITHGATVAGFDPTPFAFAAVLVLYTGLIFTNRMFDLTAIARDVLYYQLGSPVLVLDVAGTVTGANPEAMRLFPGGRVGQSIWQWPHMQGFGAATAEGMETPSSLAFDGRFFDVTNMPIHKPLGQGRGVIGAVLMLNDTTELRRNARQLEAALEISQLRLHEIENQRRLLRSLFDLAPFGITLVETATGRLREVNPVFATMTAQAAAPGERLSELLSEPGRAVLAEAATLSEGGRVGPVATEVRRRDGGFVMVELQAVAAGAGLHWTILTDLTETRALQEALQAERDFLSRLMATSVSAILAVDEDRQIVFANAEAERLLEMDRAALLATRVTDPEWHYTTPEGGPVVHEDLPFPVVLRTGQPVRDIRLGVEGPDGRRRILSINAAPMHATALTPGRVVLSLTDITAQWEGQAALVAARQEAEAASIAKSRFLANMSHEIRTPMNAILGLLALLRRTNLDARQADYVGKTEGAARALLGLLNDILDFSKVEAGKIALDPRPVSLDAMLRELGVILAANLGAKPIELLFDMDPRLPAQVLVDDLRLAQVLLNLAGNAIKFTEAGEVVVSVHAIAREGGRARLEFAVRDTGIGIAADNMARIFEGFLQAEASTTRKFGGTGLGLGISQRLVALLGGELQVESTPGKGSRFHFVLELDLPETPARLPGPAKRLLFVDPHPAARNILPRLAARLGWRAEAVADTAAARARLDAQRYDAVLVEGLRPDTPEAEWEGVLGMGTVHGCEGYIAAGGRPGRFLVKPFTPAQLREVVEGAPALPPRTVAPVSTRRLTGRRLLLVEDNVINQQVARELLEAEGALVTVAGHGGIAVQLLTETPGRFEAVLMDLQMPEMDGLEATALIRGRLGLRHLPIIAITANAMRSDRDACLAAGMNAHVGKPFDLETLVQTLLSCWDGAPAAMPPRAPASPDVPLIDIPAAIARLGDNQDLFAETLREALPMMEAAPAEVAAQWRAGTHADARRTAHTLKGLAGMVGAPLLAEAAARLEAQLKARPEDNPAEALDELRSQLAPSLVALGAWLDGLDAGSGAAG</sequence>
<dbReference type="SMART" id="SM00387">
    <property type="entry name" value="HATPase_c"/>
    <property type="match status" value="1"/>
</dbReference>
<dbReference type="InterPro" id="IPR036097">
    <property type="entry name" value="HisK_dim/P_sf"/>
</dbReference>
<dbReference type="InterPro" id="IPR004358">
    <property type="entry name" value="Sig_transdc_His_kin-like_C"/>
</dbReference>
<dbReference type="CDD" id="cd17546">
    <property type="entry name" value="REC_hyHK_CKI1_RcsC-like"/>
    <property type="match status" value="1"/>
</dbReference>
<feature type="transmembrane region" description="Helical" evidence="8">
    <location>
        <begin position="103"/>
        <end position="125"/>
    </location>
</feature>
<dbReference type="InterPro" id="IPR013656">
    <property type="entry name" value="PAS_4"/>
</dbReference>
<dbReference type="Proteomes" id="UP000553193">
    <property type="component" value="Unassembled WGS sequence"/>
</dbReference>
<dbReference type="Pfam" id="PF00512">
    <property type="entry name" value="HisKA"/>
    <property type="match status" value="1"/>
</dbReference>
<dbReference type="SUPFAM" id="SSF47384">
    <property type="entry name" value="Homodimeric domain of signal transducing histidine kinase"/>
    <property type="match status" value="1"/>
</dbReference>
<evidence type="ECO:0000256" key="4">
    <source>
        <dbReference type="ARBA" id="ARBA00023012"/>
    </source>
</evidence>
<evidence type="ECO:0000256" key="8">
    <source>
        <dbReference type="SAM" id="Phobius"/>
    </source>
</evidence>
<dbReference type="InterPro" id="IPR003661">
    <property type="entry name" value="HisK_dim/P_dom"/>
</dbReference>
<dbReference type="PROSITE" id="PS50894">
    <property type="entry name" value="HPT"/>
    <property type="match status" value="1"/>
</dbReference>
<dbReference type="Gene3D" id="3.30.565.10">
    <property type="entry name" value="Histidine kinase-like ATPase, C-terminal domain"/>
    <property type="match status" value="1"/>
</dbReference>
<dbReference type="InterPro" id="IPR000014">
    <property type="entry name" value="PAS"/>
</dbReference>
<keyword evidence="12" id="KW-0808">Transferase</keyword>
<dbReference type="SMART" id="SM00073">
    <property type="entry name" value="HPT"/>
    <property type="match status" value="1"/>
</dbReference>
<feature type="transmembrane region" description="Helical" evidence="8">
    <location>
        <begin position="168"/>
        <end position="186"/>
    </location>
</feature>
<dbReference type="InterPro" id="IPR036890">
    <property type="entry name" value="HATPase_C_sf"/>
</dbReference>
<dbReference type="InterPro" id="IPR011006">
    <property type="entry name" value="CheY-like_superfamily"/>
</dbReference>
<evidence type="ECO:0000259" key="9">
    <source>
        <dbReference type="PROSITE" id="PS50109"/>
    </source>
</evidence>
<keyword evidence="3 6" id="KW-0597">Phosphoprotein</keyword>
<evidence type="ECO:0000256" key="3">
    <source>
        <dbReference type="ARBA" id="ARBA00022553"/>
    </source>
</evidence>
<evidence type="ECO:0000256" key="5">
    <source>
        <dbReference type="PROSITE-ProRule" id="PRU00110"/>
    </source>
</evidence>
<dbReference type="InterPro" id="IPR003594">
    <property type="entry name" value="HATPase_dom"/>
</dbReference>
<dbReference type="EMBL" id="JACIDJ010000006">
    <property type="protein sequence ID" value="MBB3899808.1"/>
    <property type="molecule type" value="Genomic_DNA"/>
</dbReference>
<protein>
    <recommendedName>
        <fullName evidence="2">histidine kinase</fullName>
        <ecNumber evidence="2">2.7.13.3</ecNumber>
    </recommendedName>
</protein>
<dbReference type="SUPFAM" id="SSF55785">
    <property type="entry name" value="PYP-like sensor domain (PAS domain)"/>
    <property type="match status" value="2"/>
</dbReference>
<dbReference type="GO" id="GO:0005524">
    <property type="term" value="F:ATP binding"/>
    <property type="evidence" value="ECO:0007669"/>
    <property type="project" value="UniProtKB-KW"/>
</dbReference>
<comment type="catalytic activity">
    <reaction evidence="1">
        <text>ATP + protein L-histidine = ADP + protein N-phospho-L-histidine.</text>
        <dbReference type="EC" id="2.7.13.3"/>
    </reaction>
</comment>
<feature type="domain" description="HPt" evidence="11">
    <location>
        <begin position="1091"/>
        <end position="1188"/>
    </location>
</feature>
<feature type="transmembrane region" description="Helical" evidence="8">
    <location>
        <begin position="23"/>
        <end position="47"/>
    </location>
</feature>
<feature type="modified residue" description="Phosphohistidine" evidence="5">
    <location>
        <position position="1134"/>
    </location>
</feature>
<dbReference type="FunFam" id="3.30.565.10:FF:000010">
    <property type="entry name" value="Sensor histidine kinase RcsC"/>
    <property type="match status" value="1"/>
</dbReference>
<dbReference type="CDD" id="cd00130">
    <property type="entry name" value="PAS"/>
    <property type="match status" value="1"/>
</dbReference>
<comment type="caution">
    <text evidence="12">The sequence shown here is derived from an EMBL/GenBank/DDBJ whole genome shotgun (WGS) entry which is preliminary data.</text>
</comment>
<feature type="transmembrane region" description="Helical" evidence="8">
    <location>
        <begin position="198"/>
        <end position="219"/>
    </location>
</feature>
<dbReference type="InterPro" id="IPR008207">
    <property type="entry name" value="Sig_transdc_His_kin_Hpt_dom"/>
</dbReference>
<evidence type="ECO:0000256" key="7">
    <source>
        <dbReference type="SAM" id="Coils"/>
    </source>
</evidence>
<keyword evidence="13" id="KW-1185">Reference proteome</keyword>
<dbReference type="Pfam" id="PF16927">
    <property type="entry name" value="HisKA_7TM"/>
    <property type="match status" value="1"/>
</dbReference>
<dbReference type="InterPro" id="IPR005467">
    <property type="entry name" value="His_kinase_dom"/>
</dbReference>
<keyword evidence="8" id="KW-0472">Membrane</keyword>
<dbReference type="SMART" id="SM00448">
    <property type="entry name" value="REC"/>
    <property type="match status" value="1"/>
</dbReference>
<dbReference type="CDD" id="cd16922">
    <property type="entry name" value="HATPase_EvgS-ArcB-TorS-like"/>
    <property type="match status" value="1"/>
</dbReference>
<feature type="domain" description="Response regulatory" evidence="10">
    <location>
        <begin position="945"/>
        <end position="1063"/>
    </location>
</feature>
<dbReference type="GO" id="GO:0005886">
    <property type="term" value="C:plasma membrane"/>
    <property type="evidence" value="ECO:0007669"/>
    <property type="project" value="UniProtKB-SubCell"/>
</dbReference>
<dbReference type="InterPro" id="IPR036641">
    <property type="entry name" value="HPT_dom_sf"/>
</dbReference>
<dbReference type="SUPFAM" id="SSF52172">
    <property type="entry name" value="CheY-like"/>
    <property type="match status" value="2"/>
</dbReference>
<dbReference type="Pfam" id="PF08448">
    <property type="entry name" value="PAS_4"/>
    <property type="match status" value="1"/>
</dbReference>
<dbReference type="CDD" id="cd00082">
    <property type="entry name" value="HisKA"/>
    <property type="match status" value="1"/>
</dbReference>
<organism evidence="12 13">
    <name type="scientific">Roseococcus suduntuyensis</name>
    <dbReference type="NCBI Taxonomy" id="455361"/>
    <lineage>
        <taxon>Bacteria</taxon>
        <taxon>Pseudomonadati</taxon>
        <taxon>Pseudomonadota</taxon>
        <taxon>Alphaproteobacteria</taxon>
        <taxon>Acetobacterales</taxon>
        <taxon>Roseomonadaceae</taxon>
        <taxon>Roseococcus</taxon>
    </lineage>
</organism>
<name>A0A840ACZ7_9PROT</name>
<dbReference type="Pfam" id="PF13188">
    <property type="entry name" value="PAS_8"/>
    <property type="match status" value="1"/>
</dbReference>
<feature type="transmembrane region" description="Helical" evidence="8">
    <location>
        <begin position="59"/>
        <end position="83"/>
    </location>
</feature>
<feature type="domain" description="Histidine kinase" evidence="9">
    <location>
        <begin position="589"/>
        <end position="810"/>
    </location>
</feature>
<dbReference type="PROSITE" id="PS50109">
    <property type="entry name" value="HIS_KIN"/>
    <property type="match status" value="1"/>
</dbReference>
<dbReference type="EC" id="2.7.13.3" evidence="2"/>
<dbReference type="Gene3D" id="1.10.287.130">
    <property type="match status" value="1"/>
</dbReference>
<evidence type="ECO:0000313" key="13">
    <source>
        <dbReference type="Proteomes" id="UP000553193"/>
    </source>
</evidence>
<dbReference type="PRINTS" id="PR00344">
    <property type="entry name" value="BCTRLSENSOR"/>
</dbReference>
<dbReference type="GO" id="GO:0003677">
    <property type="term" value="F:DNA binding"/>
    <property type="evidence" value="ECO:0007669"/>
    <property type="project" value="UniProtKB-KW"/>
</dbReference>
<dbReference type="SMART" id="SM00388">
    <property type="entry name" value="HisKA"/>
    <property type="match status" value="1"/>
</dbReference>
<dbReference type="SUPFAM" id="SSF55874">
    <property type="entry name" value="ATPase domain of HSP90 chaperone/DNA topoisomerase II/histidine kinase"/>
    <property type="match status" value="1"/>
</dbReference>
<evidence type="ECO:0000259" key="10">
    <source>
        <dbReference type="PROSITE" id="PS50110"/>
    </source>
</evidence>
<keyword evidence="4" id="KW-0902">Two-component regulatory system</keyword>
<dbReference type="Pfam" id="PF00072">
    <property type="entry name" value="Response_reg"/>
    <property type="match status" value="1"/>
</dbReference>
<keyword evidence="12" id="KW-0238">DNA-binding</keyword>
<dbReference type="Pfam" id="PF01627">
    <property type="entry name" value="Hpt"/>
    <property type="match status" value="1"/>
</dbReference>
<keyword evidence="8" id="KW-1133">Transmembrane helix</keyword>
<dbReference type="PANTHER" id="PTHR45339">
    <property type="entry name" value="HYBRID SIGNAL TRANSDUCTION HISTIDINE KINASE J"/>
    <property type="match status" value="1"/>
</dbReference>
<dbReference type="InterPro" id="IPR031621">
    <property type="entry name" value="HisKA_7TM"/>
</dbReference>
<feature type="modified residue" description="4-aspartylphosphate" evidence="6">
    <location>
        <position position="996"/>
    </location>
</feature>
<proteinExistence type="predicted"/>
<keyword evidence="8" id="KW-0812">Transmembrane</keyword>
<evidence type="ECO:0000313" key="12">
    <source>
        <dbReference type="EMBL" id="MBB3899808.1"/>
    </source>
</evidence>
<dbReference type="Pfam" id="PF02518">
    <property type="entry name" value="HATPase_c"/>
    <property type="match status" value="1"/>
</dbReference>
<gene>
    <name evidence="12" type="ORF">GGQ83_003268</name>
</gene>
<feature type="coiled-coil region" evidence="7">
    <location>
        <begin position="293"/>
        <end position="320"/>
    </location>
</feature>
<keyword evidence="7" id="KW-0175">Coiled coil</keyword>
<dbReference type="InterPro" id="IPR001789">
    <property type="entry name" value="Sig_transdc_resp-reg_receiver"/>
</dbReference>
<dbReference type="SMART" id="SM00091">
    <property type="entry name" value="PAS"/>
    <property type="match status" value="3"/>
</dbReference>
<dbReference type="PANTHER" id="PTHR45339:SF5">
    <property type="entry name" value="HISTIDINE KINASE"/>
    <property type="match status" value="1"/>
</dbReference>
<dbReference type="GO" id="GO:0000155">
    <property type="term" value="F:phosphorelay sensor kinase activity"/>
    <property type="evidence" value="ECO:0007669"/>
    <property type="project" value="InterPro"/>
</dbReference>
<evidence type="ECO:0000256" key="1">
    <source>
        <dbReference type="ARBA" id="ARBA00000085"/>
    </source>
</evidence>
<evidence type="ECO:0000256" key="2">
    <source>
        <dbReference type="ARBA" id="ARBA00012438"/>
    </source>
</evidence>
<evidence type="ECO:0000256" key="6">
    <source>
        <dbReference type="PROSITE-ProRule" id="PRU00169"/>
    </source>
</evidence>
<dbReference type="SUPFAM" id="SSF47226">
    <property type="entry name" value="Histidine-containing phosphotransfer domain, HPT domain"/>
    <property type="match status" value="1"/>
</dbReference>